<name>A0A2J6PSW2_9HELO</name>
<dbReference type="CDD" id="cd19481">
    <property type="entry name" value="RecA-like_protease"/>
    <property type="match status" value="1"/>
</dbReference>
<protein>
    <submittedName>
        <fullName evidence="3">ATPase</fullName>
    </submittedName>
</protein>
<dbReference type="Proteomes" id="UP000235672">
    <property type="component" value="Unassembled WGS sequence"/>
</dbReference>
<feature type="region of interest" description="Disordered" evidence="1">
    <location>
        <begin position="341"/>
        <end position="369"/>
    </location>
</feature>
<dbReference type="Pfam" id="PF22942">
    <property type="entry name" value="DUF7025"/>
    <property type="match status" value="1"/>
</dbReference>
<proteinExistence type="predicted"/>
<evidence type="ECO:0000313" key="3">
    <source>
        <dbReference type="EMBL" id="PMD17127.1"/>
    </source>
</evidence>
<dbReference type="OrthoDB" id="10042665at2759"/>
<reference evidence="3 4" key="1">
    <citation type="submission" date="2016-05" db="EMBL/GenBank/DDBJ databases">
        <title>A degradative enzymes factory behind the ericoid mycorrhizal symbiosis.</title>
        <authorList>
            <consortium name="DOE Joint Genome Institute"/>
            <person name="Martino E."/>
            <person name="Morin E."/>
            <person name="Grelet G."/>
            <person name="Kuo A."/>
            <person name="Kohler A."/>
            <person name="Daghino S."/>
            <person name="Barry K."/>
            <person name="Choi C."/>
            <person name="Cichocki N."/>
            <person name="Clum A."/>
            <person name="Copeland A."/>
            <person name="Hainaut M."/>
            <person name="Haridas S."/>
            <person name="Labutti K."/>
            <person name="Lindquist E."/>
            <person name="Lipzen A."/>
            <person name="Khouja H.-R."/>
            <person name="Murat C."/>
            <person name="Ohm R."/>
            <person name="Olson A."/>
            <person name="Spatafora J."/>
            <person name="Veneault-Fourrey C."/>
            <person name="Henrissat B."/>
            <person name="Grigoriev I."/>
            <person name="Martin F."/>
            <person name="Perotto S."/>
        </authorList>
    </citation>
    <scope>NUCLEOTIDE SEQUENCE [LARGE SCALE GENOMIC DNA]</scope>
    <source>
        <strain evidence="3 4">UAMH 7357</strain>
    </source>
</reference>
<evidence type="ECO:0000313" key="4">
    <source>
        <dbReference type="Proteomes" id="UP000235672"/>
    </source>
</evidence>
<dbReference type="InterPro" id="IPR003593">
    <property type="entry name" value="AAA+_ATPase"/>
</dbReference>
<accession>A0A2J6PSW2</accession>
<dbReference type="Gene3D" id="3.40.50.300">
    <property type="entry name" value="P-loop containing nucleotide triphosphate hydrolases"/>
    <property type="match status" value="1"/>
</dbReference>
<feature type="compositionally biased region" description="Low complexity" evidence="1">
    <location>
        <begin position="356"/>
        <end position="368"/>
    </location>
</feature>
<dbReference type="AlphaFoldDB" id="A0A2J6PSW2"/>
<dbReference type="PANTHER" id="PTHR46411">
    <property type="entry name" value="FAMILY ATPASE, PUTATIVE-RELATED"/>
    <property type="match status" value="1"/>
</dbReference>
<keyword evidence="4" id="KW-1185">Reference proteome</keyword>
<dbReference type="InterPro" id="IPR003959">
    <property type="entry name" value="ATPase_AAA_core"/>
</dbReference>
<dbReference type="PANTHER" id="PTHR46411:SF3">
    <property type="entry name" value="AAA+ ATPASE DOMAIN-CONTAINING PROTEIN"/>
    <property type="match status" value="1"/>
</dbReference>
<feature type="compositionally biased region" description="Basic and acidic residues" evidence="1">
    <location>
        <begin position="341"/>
        <end position="350"/>
    </location>
</feature>
<dbReference type="SMART" id="SM00382">
    <property type="entry name" value="AAA"/>
    <property type="match status" value="1"/>
</dbReference>
<dbReference type="SUPFAM" id="SSF52540">
    <property type="entry name" value="P-loop containing nucleoside triphosphate hydrolases"/>
    <property type="match status" value="1"/>
</dbReference>
<dbReference type="STRING" id="1745343.A0A2J6PSW2"/>
<evidence type="ECO:0000256" key="1">
    <source>
        <dbReference type="SAM" id="MobiDB-lite"/>
    </source>
</evidence>
<evidence type="ECO:0000259" key="2">
    <source>
        <dbReference type="SMART" id="SM00382"/>
    </source>
</evidence>
<feature type="domain" description="AAA+ ATPase" evidence="2">
    <location>
        <begin position="473"/>
        <end position="600"/>
    </location>
</feature>
<sequence length="683" mass="76704">MMLWKRNKAGPPMAIAAKSSKELATPDSTVDGDSRDPDFGTSTAIKIFYEGKNRSGHTDWVETPPKQLAPKVAKANNRVAIKIFKVKDHEQQTISGKTPLKNHMIEIQSSLLVAALKDIVKDEGVFLETTETAKFNEPFKPLFFCYDKIIALYEGKSDGSLLKEHLGLLVQVMGELFGGFMSHLKHLNASGLISYKLAWTYFAKGTMLFSASKDAERVCKVVGTSYNCGSPQEPAHLLINCEEIAFDGESFAWKPIDFKIPPFAGNLPVTELPNYPLSFHKDAEGVKERLTARAMKTLEYQDLHYCEYSGVGLFPTPCGMQRHNVASRILIDLLGYQKHQEGLQRNETNSRKRRTPQAPQNPGAAPNADIASISGQSTHAKTLTKKAQEENKQEMLDRKEDLVFVSPLLRGFALKNKLWLYFYVDDISPVVWNDEAYGHLVYQEEQKDLVLTFVDNHQRLKGGVDDVIMGKGQGLILLLSGPPGTGKTLTAEAVADKTRRPLYYLQAEDLGTNAAVLGSKIKKVFEMATEWDAVILLDEADVFMAKRDPGDIARNELVSIFLRELEYFKGIIFLTTNLYSTIDTAFRSRVNIHLVFKPLPFSSRLVLWEKFLGRLPGTEVRAKVDEREMEELAKWELNGREIKNAIKTVRTWCVCKGFEMNLLRLESGIKVTAPQAMKSEVKE</sequence>
<dbReference type="InterPro" id="IPR054289">
    <property type="entry name" value="DUF7025"/>
</dbReference>
<dbReference type="GO" id="GO:0005524">
    <property type="term" value="F:ATP binding"/>
    <property type="evidence" value="ECO:0007669"/>
    <property type="project" value="InterPro"/>
</dbReference>
<organism evidence="3 4">
    <name type="scientific">Hyaloscypha hepaticicola</name>
    <dbReference type="NCBI Taxonomy" id="2082293"/>
    <lineage>
        <taxon>Eukaryota</taxon>
        <taxon>Fungi</taxon>
        <taxon>Dikarya</taxon>
        <taxon>Ascomycota</taxon>
        <taxon>Pezizomycotina</taxon>
        <taxon>Leotiomycetes</taxon>
        <taxon>Helotiales</taxon>
        <taxon>Hyaloscyphaceae</taxon>
        <taxon>Hyaloscypha</taxon>
    </lineage>
</organism>
<dbReference type="GO" id="GO:0016887">
    <property type="term" value="F:ATP hydrolysis activity"/>
    <property type="evidence" value="ECO:0007669"/>
    <property type="project" value="InterPro"/>
</dbReference>
<dbReference type="InterPro" id="IPR027417">
    <property type="entry name" value="P-loop_NTPase"/>
</dbReference>
<dbReference type="EMBL" id="KZ613501">
    <property type="protein sequence ID" value="PMD17127.1"/>
    <property type="molecule type" value="Genomic_DNA"/>
</dbReference>
<gene>
    <name evidence="3" type="ORF">NA56DRAFT_681283</name>
</gene>
<dbReference type="Pfam" id="PF00004">
    <property type="entry name" value="AAA"/>
    <property type="match status" value="1"/>
</dbReference>